<dbReference type="Gene3D" id="1.10.1740.10">
    <property type="match status" value="1"/>
</dbReference>
<sequence>MFSQPLSAAQAQVFDLLQQRIRQAYGAQRTADAEALCTRLKRYLPDLLPPLAAVYGEHPGFEAFVERLVDTLVKADLERPEDLRQLDLERLLAPDWFQGPHNLGYAAYTERFAGNLRGVAEHIGYLEELGVTYLHLMPLLQPRPGENDGGYAVMDYRAVRPDLGDMDDLEALARALRERGISLCLDLVLNHVAREHAWAEAARRGEARYQAYFHTYADRAVPEQYERTLPEIFPDFAPGNFSWDAEMGRWVWTTFNAWQWDLNWSNPEVFLEFVGIILYLANRGVSIFRLDAIAFIWKRMGTDCQNQPEVHLITQALRAAVRIAAPAVIFKAEAIVGPRDLMPYLGVGEHYGKVSDLAYHNSLMVQIWSGLAARDARLVRQALEAFGDPPRNTSWATYLRGHDDIGWAVSDEDAAAVGWSGEGHRRFLSDFYAGQFPGSFARGLVFQENPRTGDRRISGSAASLIGLEAALEQGHPQALQQATERLLMAYTLVLGFGGMPLLYMGDELALRNDYAFTQVPEHASDNRWVHRPRMDWVAAERRHDPGTLEGRVFEGLRKTVQVRRATPQLHAAFASRPLRLDTATVLGLERAHPQGTLVQLYNFSETPQGIHGSVLKERGILRPLDRLSGRELHFDGEWLLLEPYARLWLVNASA</sequence>
<accession>A0A841HXP7</accession>
<dbReference type="Gene3D" id="3.90.400.10">
    <property type="entry name" value="Oligo-1,6-glucosidase, Domain 2"/>
    <property type="match status" value="1"/>
</dbReference>
<dbReference type="Gene3D" id="3.20.20.80">
    <property type="entry name" value="Glycosidases"/>
    <property type="match status" value="1"/>
</dbReference>
<keyword evidence="3" id="KW-1185">Reference proteome</keyword>
<evidence type="ECO:0000313" key="3">
    <source>
        <dbReference type="Proteomes" id="UP000569951"/>
    </source>
</evidence>
<dbReference type="Proteomes" id="UP000569951">
    <property type="component" value="Unassembled WGS sequence"/>
</dbReference>
<dbReference type="EMBL" id="JACHHG010000003">
    <property type="protein sequence ID" value="MBB6097424.1"/>
    <property type="molecule type" value="Genomic_DNA"/>
</dbReference>
<keyword evidence="2" id="KW-0328">Glycosyltransferase</keyword>
<dbReference type="GO" id="GO:0047669">
    <property type="term" value="F:amylosucrase activity"/>
    <property type="evidence" value="ECO:0007669"/>
    <property type="project" value="UniProtKB-EC"/>
</dbReference>
<dbReference type="RefSeq" id="WP_183984865.1">
    <property type="nucleotide sequence ID" value="NZ_JACHHG010000003.1"/>
</dbReference>
<dbReference type="InterPro" id="IPR045857">
    <property type="entry name" value="O16G_dom_2"/>
</dbReference>
<dbReference type="Gene3D" id="2.60.40.1180">
    <property type="entry name" value="Golgi alpha-mannosidase II"/>
    <property type="match status" value="1"/>
</dbReference>
<dbReference type="Pfam" id="PF00128">
    <property type="entry name" value="Alpha-amylase"/>
    <property type="match status" value="1"/>
</dbReference>
<evidence type="ECO:0000259" key="1">
    <source>
        <dbReference type="SMART" id="SM00642"/>
    </source>
</evidence>
<dbReference type="SUPFAM" id="SSF51445">
    <property type="entry name" value="(Trans)glycosidases"/>
    <property type="match status" value="1"/>
</dbReference>
<dbReference type="PANTHER" id="PTHR10357">
    <property type="entry name" value="ALPHA-AMYLASE FAMILY MEMBER"/>
    <property type="match status" value="1"/>
</dbReference>
<keyword evidence="2" id="KW-0808">Transferase</keyword>
<dbReference type="AlphaFoldDB" id="A0A841HXP7"/>
<dbReference type="GO" id="GO:0005975">
    <property type="term" value="P:carbohydrate metabolic process"/>
    <property type="evidence" value="ECO:0007669"/>
    <property type="project" value="InterPro"/>
</dbReference>
<gene>
    <name evidence="2" type="ORF">HNR42_000841</name>
</gene>
<evidence type="ECO:0000313" key="2">
    <source>
        <dbReference type="EMBL" id="MBB6097424.1"/>
    </source>
</evidence>
<dbReference type="InterPro" id="IPR055218">
    <property type="entry name" value="Amylosucrase_C"/>
</dbReference>
<protein>
    <submittedName>
        <fullName evidence="2">Amylosucrase</fullName>
        <ecNumber evidence="2">2.4.1.4</ecNumber>
    </submittedName>
</protein>
<dbReference type="InterPro" id="IPR044077">
    <property type="entry name" value="Amylosucrase"/>
</dbReference>
<dbReference type="InterPro" id="IPR013780">
    <property type="entry name" value="Glyco_hydro_b"/>
</dbReference>
<dbReference type="EC" id="2.4.1.4" evidence="2"/>
<dbReference type="Pfam" id="PF22582">
    <property type="entry name" value="Amylosucrase_C-like"/>
    <property type="match status" value="1"/>
</dbReference>
<name>A0A841HXP7_9DEIO</name>
<dbReference type="SMART" id="SM00642">
    <property type="entry name" value="Aamy"/>
    <property type="match status" value="1"/>
</dbReference>
<comment type="caution">
    <text evidence="2">The sequence shown here is derived from an EMBL/GenBank/DDBJ whole genome shotgun (WGS) entry which is preliminary data.</text>
</comment>
<organism evidence="2 3">
    <name type="scientific">Deinobacterium chartae</name>
    <dbReference type="NCBI Taxonomy" id="521158"/>
    <lineage>
        <taxon>Bacteria</taxon>
        <taxon>Thermotogati</taxon>
        <taxon>Deinococcota</taxon>
        <taxon>Deinococci</taxon>
        <taxon>Deinococcales</taxon>
        <taxon>Deinococcaceae</taxon>
        <taxon>Deinobacterium</taxon>
    </lineage>
</organism>
<dbReference type="InterPro" id="IPR017853">
    <property type="entry name" value="GH"/>
</dbReference>
<dbReference type="PANTHER" id="PTHR10357:SF213">
    <property type="entry name" value="ALPHA AMYLASE CATALYTIC REGION"/>
    <property type="match status" value="1"/>
</dbReference>
<reference evidence="2 3" key="1">
    <citation type="submission" date="2020-08" db="EMBL/GenBank/DDBJ databases">
        <title>Genomic Encyclopedia of Type Strains, Phase IV (KMG-IV): sequencing the most valuable type-strain genomes for metagenomic binning, comparative biology and taxonomic classification.</title>
        <authorList>
            <person name="Goeker M."/>
        </authorList>
    </citation>
    <scope>NUCLEOTIDE SEQUENCE [LARGE SCALE GENOMIC DNA]</scope>
    <source>
        <strain evidence="2 3">DSM 21458</strain>
    </source>
</reference>
<proteinExistence type="predicted"/>
<feature type="domain" description="Glycosyl hydrolase family 13 catalytic" evidence="1">
    <location>
        <begin position="106"/>
        <end position="547"/>
    </location>
</feature>
<dbReference type="InterPro" id="IPR006047">
    <property type="entry name" value="GH13_cat_dom"/>
</dbReference>
<dbReference type="CDD" id="cd11324">
    <property type="entry name" value="AmyAc_Amylosucrase"/>
    <property type="match status" value="1"/>
</dbReference>